<reference evidence="10" key="1">
    <citation type="submission" date="2018-06" db="EMBL/GenBank/DDBJ databases">
        <authorList>
            <person name="Zhirakovskaya E."/>
        </authorList>
    </citation>
    <scope>NUCLEOTIDE SEQUENCE</scope>
</reference>
<evidence type="ECO:0000256" key="2">
    <source>
        <dbReference type="ARBA" id="ARBA00004418"/>
    </source>
</evidence>
<evidence type="ECO:0000256" key="5">
    <source>
        <dbReference type="ARBA" id="ARBA00022723"/>
    </source>
</evidence>
<organism evidence="10">
    <name type="scientific">hydrothermal vent metagenome</name>
    <dbReference type="NCBI Taxonomy" id="652676"/>
    <lineage>
        <taxon>unclassified sequences</taxon>
        <taxon>metagenomes</taxon>
        <taxon>ecological metagenomes</taxon>
    </lineage>
</organism>
<keyword evidence="5" id="KW-0479">Metal-binding</keyword>
<dbReference type="InterPro" id="IPR012745">
    <property type="entry name" value="Pseudoazurin"/>
</dbReference>
<comment type="cofactor">
    <cofactor evidence="1">
        <name>Cu cation</name>
        <dbReference type="ChEBI" id="CHEBI:23378"/>
    </cofactor>
</comment>
<dbReference type="GO" id="GO:0009055">
    <property type="term" value="F:electron transfer activity"/>
    <property type="evidence" value="ECO:0007669"/>
    <property type="project" value="InterPro"/>
</dbReference>
<dbReference type="CDD" id="cd04218">
    <property type="entry name" value="Pseudoazurin"/>
    <property type="match status" value="1"/>
</dbReference>
<dbReference type="InterPro" id="IPR000923">
    <property type="entry name" value="BlueCu_1"/>
</dbReference>
<proteinExistence type="predicted"/>
<keyword evidence="8" id="KW-0186">Copper</keyword>
<dbReference type="EMBL" id="UOEE01000235">
    <property type="protein sequence ID" value="VAV96933.1"/>
    <property type="molecule type" value="Genomic_DNA"/>
</dbReference>
<dbReference type="AlphaFoldDB" id="A0A3B0SKN5"/>
<evidence type="ECO:0000256" key="6">
    <source>
        <dbReference type="ARBA" id="ARBA00022764"/>
    </source>
</evidence>
<dbReference type="Gene3D" id="2.60.40.420">
    <property type="entry name" value="Cupredoxins - blue copper proteins"/>
    <property type="match status" value="1"/>
</dbReference>
<dbReference type="GO" id="GO:0005507">
    <property type="term" value="F:copper ion binding"/>
    <property type="evidence" value="ECO:0007669"/>
    <property type="project" value="InterPro"/>
</dbReference>
<dbReference type="InterPro" id="IPR008972">
    <property type="entry name" value="Cupredoxin"/>
</dbReference>
<feature type="domain" description="Blue (type 1) copper" evidence="9">
    <location>
        <begin position="36"/>
        <end position="115"/>
    </location>
</feature>
<dbReference type="NCBIfam" id="TIGR02375">
    <property type="entry name" value="pseudoazurin"/>
    <property type="match status" value="1"/>
</dbReference>
<protein>
    <recommendedName>
        <fullName evidence="3">Pseudoazurin</fullName>
    </recommendedName>
</protein>
<dbReference type="PRINTS" id="PR00155">
    <property type="entry name" value="AMICYANIN"/>
</dbReference>
<dbReference type="SUPFAM" id="SSF49503">
    <property type="entry name" value="Cupredoxins"/>
    <property type="match status" value="1"/>
</dbReference>
<dbReference type="InterPro" id="IPR001235">
    <property type="entry name" value="Copper_blue_Plastocyanin"/>
</dbReference>
<keyword evidence="7" id="KW-0249">Electron transport</keyword>
<evidence type="ECO:0000256" key="7">
    <source>
        <dbReference type="ARBA" id="ARBA00022982"/>
    </source>
</evidence>
<evidence type="ECO:0000256" key="8">
    <source>
        <dbReference type="ARBA" id="ARBA00023008"/>
    </source>
</evidence>
<sequence length="148" mass="16152">MKPILPLVLIGTLLASSAFAETFEVQMLNKNPDNPKQRMVFVPDFLQVQPGDTVIFKATDKGHNAQSIKGMVPDGADMWKGKMNKDVSVTFSVEGLYGYKCMPHFGLGMVGTVQVGDDTSNLAAMKAKKTPPKAMAVFNRIYQKIAAQ</sequence>
<dbReference type="InterPro" id="IPR002386">
    <property type="entry name" value="Amicyanin/Pseudoazurin"/>
</dbReference>
<dbReference type="InterPro" id="IPR028871">
    <property type="entry name" value="BlueCu_1_BS"/>
</dbReference>
<evidence type="ECO:0000256" key="3">
    <source>
        <dbReference type="ARBA" id="ARBA00016984"/>
    </source>
</evidence>
<evidence type="ECO:0000259" key="9">
    <source>
        <dbReference type="Pfam" id="PF00127"/>
    </source>
</evidence>
<accession>A0A3B0SKN5</accession>
<dbReference type="PROSITE" id="PS00196">
    <property type="entry name" value="COPPER_BLUE"/>
    <property type="match status" value="1"/>
</dbReference>
<name>A0A3B0SKN5_9ZZZZ</name>
<keyword evidence="6" id="KW-0574">Periplasm</keyword>
<keyword evidence="4" id="KW-0813">Transport</keyword>
<evidence type="ECO:0000256" key="1">
    <source>
        <dbReference type="ARBA" id="ARBA00001935"/>
    </source>
</evidence>
<evidence type="ECO:0000256" key="4">
    <source>
        <dbReference type="ARBA" id="ARBA00022448"/>
    </source>
</evidence>
<dbReference type="Pfam" id="PF00127">
    <property type="entry name" value="Copper-bind"/>
    <property type="match status" value="1"/>
</dbReference>
<dbReference type="PRINTS" id="PR00156">
    <property type="entry name" value="COPPERBLUE"/>
</dbReference>
<gene>
    <name evidence="10" type="ORF">MNBD_ALPHA06-1024</name>
</gene>
<evidence type="ECO:0000313" key="10">
    <source>
        <dbReference type="EMBL" id="VAV96933.1"/>
    </source>
</evidence>
<dbReference type="GO" id="GO:0042597">
    <property type="term" value="C:periplasmic space"/>
    <property type="evidence" value="ECO:0007669"/>
    <property type="project" value="UniProtKB-SubCell"/>
</dbReference>
<comment type="subcellular location">
    <subcellularLocation>
        <location evidence="2">Periplasm</location>
    </subcellularLocation>
</comment>